<feature type="domain" description="PAC" evidence="9">
    <location>
        <begin position="240"/>
        <end position="290"/>
    </location>
</feature>
<dbReference type="InterPro" id="IPR000700">
    <property type="entry name" value="PAS-assoc_C"/>
</dbReference>
<keyword evidence="10" id="KW-0808">Transferase</keyword>
<keyword evidence="11" id="KW-1185">Reference proteome</keyword>
<feature type="domain" description="Response regulatory" evidence="7">
    <location>
        <begin position="527"/>
        <end position="643"/>
    </location>
</feature>
<feature type="domain" description="Histidine kinase" evidence="6">
    <location>
        <begin position="308"/>
        <end position="525"/>
    </location>
</feature>
<dbReference type="InterPro" id="IPR005467">
    <property type="entry name" value="His_kinase_dom"/>
</dbReference>
<evidence type="ECO:0000259" key="6">
    <source>
        <dbReference type="PROSITE" id="PS50109"/>
    </source>
</evidence>
<dbReference type="EC" id="2.7.13.3" evidence="2"/>
<dbReference type="InterPro" id="IPR003661">
    <property type="entry name" value="HisK_dim/P_dom"/>
</dbReference>
<dbReference type="PROSITE" id="PS50112">
    <property type="entry name" value="PAS"/>
    <property type="match status" value="1"/>
</dbReference>
<feature type="modified residue" description="4-aspartylphosphate" evidence="4">
    <location>
        <position position="576"/>
    </location>
</feature>
<name>A0ABQ0C5P9_9PROT</name>
<comment type="caution">
    <text evidence="10">The sequence shown here is derived from an EMBL/GenBank/DDBJ whole genome shotgun (WGS) entry which is preliminary data.</text>
</comment>
<evidence type="ECO:0000256" key="2">
    <source>
        <dbReference type="ARBA" id="ARBA00012438"/>
    </source>
</evidence>
<dbReference type="PROSITE" id="PS50109">
    <property type="entry name" value="HIS_KIN"/>
    <property type="match status" value="1"/>
</dbReference>
<dbReference type="SMART" id="SM00091">
    <property type="entry name" value="PAS"/>
    <property type="match status" value="1"/>
</dbReference>
<feature type="domain" description="Response regulatory" evidence="7">
    <location>
        <begin position="6"/>
        <end position="124"/>
    </location>
</feature>
<dbReference type="PANTHER" id="PTHR43547:SF2">
    <property type="entry name" value="HYBRID SIGNAL TRANSDUCTION HISTIDINE KINASE C"/>
    <property type="match status" value="1"/>
</dbReference>
<dbReference type="Gene3D" id="3.30.450.20">
    <property type="entry name" value="PAS domain"/>
    <property type="match status" value="1"/>
</dbReference>
<dbReference type="InterPro" id="IPR004358">
    <property type="entry name" value="Sig_transdc_His_kin-like_C"/>
</dbReference>
<dbReference type="Gene3D" id="1.10.287.130">
    <property type="match status" value="1"/>
</dbReference>
<feature type="coiled-coil region" evidence="5">
    <location>
        <begin position="131"/>
        <end position="165"/>
    </location>
</feature>
<dbReference type="EMBL" id="BAAFGK010000002">
    <property type="protein sequence ID" value="GAB0056202.1"/>
    <property type="molecule type" value="Genomic_DNA"/>
</dbReference>
<keyword evidence="5" id="KW-0175">Coiled coil</keyword>
<dbReference type="SMART" id="SM00388">
    <property type="entry name" value="HisKA"/>
    <property type="match status" value="1"/>
</dbReference>
<dbReference type="Gene3D" id="3.30.565.10">
    <property type="entry name" value="Histidine kinase-like ATPase, C-terminal domain"/>
    <property type="match status" value="1"/>
</dbReference>
<dbReference type="Pfam" id="PF13426">
    <property type="entry name" value="PAS_9"/>
    <property type="match status" value="1"/>
</dbReference>
<evidence type="ECO:0000313" key="11">
    <source>
        <dbReference type="Proteomes" id="UP001628193"/>
    </source>
</evidence>
<reference evidence="10 11" key="1">
    <citation type="submission" date="2024-05" db="EMBL/GenBank/DDBJ databases">
        <authorList>
            <consortium name="Candidatus Magnetaquicoccaceae bacterium FCR-1 genome sequencing consortium"/>
            <person name="Shimoshige H."/>
            <person name="Shimamura S."/>
            <person name="Taoka A."/>
            <person name="Kobayashi H."/>
            <person name="Maekawa T."/>
        </authorList>
    </citation>
    <scope>NUCLEOTIDE SEQUENCE [LARGE SCALE GENOMIC DNA]</scope>
    <source>
        <strain evidence="10 11">FCR-1</strain>
    </source>
</reference>
<dbReference type="Gene3D" id="3.40.50.2300">
    <property type="match status" value="2"/>
</dbReference>
<sequence>MDETLIALVVDDNLMERTLLSALLKKIARWTITPIACATVDEAIRQVERHGDPHLAFIDYRLDHESGIDLIRRLKGMGSRAGCILFTGTEGDEALLEAVRVGADDYLRKSELSIEVLNRAIHHVLEKCRSARNLEAALSELQKAKSLLEKRVESEAESLSEARERLDAIASAALDPIMILDAQMQVTFWNPAAARVFGHTPEEILGRSVLELLPASEFATRLQNSFKGFGRTGKGTMIGRVTEFVVKRKNGKSFPVEASSSAIQIRGAWHVVVILRDVTRHRKAEAALRRASDAAQQATRLKDQFVSLVAHDLRGPFTSILGFLELLDNDPKNPLSKKQKGYLNWITESSAKMLDLINEILNISRLKTGKIVPEPRFFNARFFGDKSLDSIRPMADQKGIELLNNLPESFRLHADPALFGEVLHNLLTNAVKFCNRGDRITLLRPNGKPSTLAVLDTGVGIREKRIPKLFSLEEKTSTVGTAGEHGTGYGLPFSRDLLRAHHGDLTVESKEGIGSIFYAQLPEVVPKALIIDDDAEFRQLLVAFLHQEGVRTVESTDGLDALATLQSNVCHLIICDVQMPSLDGFGFLSRVREDPKTRQIPVILVTGDNAIETRETAFRLGANDFITKPFSPNEFIPRVRRFLG</sequence>
<dbReference type="InterPro" id="IPR036890">
    <property type="entry name" value="HATPase_C_sf"/>
</dbReference>
<evidence type="ECO:0000256" key="5">
    <source>
        <dbReference type="SAM" id="Coils"/>
    </source>
</evidence>
<evidence type="ECO:0000256" key="4">
    <source>
        <dbReference type="PROSITE-ProRule" id="PRU00169"/>
    </source>
</evidence>
<dbReference type="Proteomes" id="UP001628193">
    <property type="component" value="Unassembled WGS sequence"/>
</dbReference>
<protein>
    <recommendedName>
        <fullName evidence="2">histidine kinase</fullName>
        <ecNumber evidence="2">2.7.13.3</ecNumber>
    </recommendedName>
</protein>
<dbReference type="RefSeq" id="WP_420903919.1">
    <property type="nucleotide sequence ID" value="NZ_BAAFGK010000002.1"/>
</dbReference>
<evidence type="ECO:0000259" key="7">
    <source>
        <dbReference type="PROSITE" id="PS50110"/>
    </source>
</evidence>
<dbReference type="Pfam" id="PF00072">
    <property type="entry name" value="Response_reg"/>
    <property type="match status" value="2"/>
</dbReference>
<dbReference type="NCBIfam" id="TIGR00229">
    <property type="entry name" value="sensory_box"/>
    <property type="match status" value="1"/>
</dbReference>
<reference evidence="10 11" key="2">
    <citation type="submission" date="2024-09" db="EMBL/GenBank/DDBJ databases">
        <title>Draft genome sequence of Candidatus Magnetaquicoccaceae bacterium FCR-1.</title>
        <authorList>
            <person name="Shimoshige H."/>
            <person name="Shimamura S."/>
            <person name="Taoka A."/>
            <person name="Kobayashi H."/>
            <person name="Maekawa T."/>
        </authorList>
    </citation>
    <scope>NUCLEOTIDE SEQUENCE [LARGE SCALE GENOMIC DNA]</scope>
    <source>
        <strain evidence="10 11">FCR-1</strain>
    </source>
</reference>
<evidence type="ECO:0000256" key="1">
    <source>
        <dbReference type="ARBA" id="ARBA00000085"/>
    </source>
</evidence>
<dbReference type="PANTHER" id="PTHR43547">
    <property type="entry name" value="TWO-COMPONENT HISTIDINE KINASE"/>
    <property type="match status" value="1"/>
</dbReference>
<organism evidence="10 11">
    <name type="scientific">Candidatus Magnetaquiglobus chichijimensis</name>
    <dbReference type="NCBI Taxonomy" id="3141448"/>
    <lineage>
        <taxon>Bacteria</taxon>
        <taxon>Pseudomonadati</taxon>
        <taxon>Pseudomonadota</taxon>
        <taxon>Magnetococcia</taxon>
        <taxon>Magnetococcales</taxon>
        <taxon>Candidatus Magnetaquicoccaceae</taxon>
        <taxon>Candidatus Magnetaquiglobus</taxon>
    </lineage>
</organism>
<keyword evidence="10" id="KW-0418">Kinase</keyword>
<dbReference type="SUPFAM" id="SSF52172">
    <property type="entry name" value="CheY-like"/>
    <property type="match status" value="2"/>
</dbReference>
<keyword evidence="3 4" id="KW-0597">Phosphoprotein</keyword>
<dbReference type="PROSITE" id="PS50113">
    <property type="entry name" value="PAC"/>
    <property type="match status" value="1"/>
</dbReference>
<feature type="modified residue" description="4-aspartylphosphate" evidence="4">
    <location>
        <position position="59"/>
    </location>
</feature>
<dbReference type="CDD" id="cd00082">
    <property type="entry name" value="HisKA"/>
    <property type="match status" value="1"/>
</dbReference>
<dbReference type="Pfam" id="PF02518">
    <property type="entry name" value="HATPase_c"/>
    <property type="match status" value="1"/>
</dbReference>
<dbReference type="SMART" id="SM00448">
    <property type="entry name" value="REC"/>
    <property type="match status" value="2"/>
</dbReference>
<evidence type="ECO:0000256" key="3">
    <source>
        <dbReference type="ARBA" id="ARBA00022553"/>
    </source>
</evidence>
<dbReference type="PROSITE" id="PS50110">
    <property type="entry name" value="RESPONSE_REGULATORY"/>
    <property type="match status" value="2"/>
</dbReference>
<evidence type="ECO:0000259" key="9">
    <source>
        <dbReference type="PROSITE" id="PS50113"/>
    </source>
</evidence>
<dbReference type="SUPFAM" id="SSF55874">
    <property type="entry name" value="ATPase domain of HSP90 chaperone/DNA topoisomerase II/histidine kinase"/>
    <property type="match status" value="1"/>
</dbReference>
<feature type="domain" description="PAS" evidence="8">
    <location>
        <begin position="162"/>
        <end position="213"/>
    </location>
</feature>
<dbReference type="Pfam" id="PF00512">
    <property type="entry name" value="HisKA"/>
    <property type="match status" value="1"/>
</dbReference>
<evidence type="ECO:0000313" key="10">
    <source>
        <dbReference type="EMBL" id="GAB0056202.1"/>
    </source>
</evidence>
<proteinExistence type="predicted"/>
<dbReference type="InterPro" id="IPR011006">
    <property type="entry name" value="CheY-like_superfamily"/>
</dbReference>
<gene>
    <name evidence="10" type="primary">rcsC_7</name>
    <name evidence="10" type="ORF">SIID45300_00507</name>
</gene>
<accession>A0ABQ0C5P9</accession>
<dbReference type="CDD" id="cd00130">
    <property type="entry name" value="PAS"/>
    <property type="match status" value="1"/>
</dbReference>
<dbReference type="SUPFAM" id="SSF47384">
    <property type="entry name" value="Homodimeric domain of signal transducing histidine kinase"/>
    <property type="match status" value="1"/>
</dbReference>
<dbReference type="SMART" id="SM00387">
    <property type="entry name" value="HATPase_c"/>
    <property type="match status" value="1"/>
</dbReference>
<comment type="catalytic activity">
    <reaction evidence="1">
        <text>ATP + protein L-histidine = ADP + protein N-phospho-L-histidine.</text>
        <dbReference type="EC" id="2.7.13.3"/>
    </reaction>
</comment>
<dbReference type="InterPro" id="IPR003594">
    <property type="entry name" value="HATPase_dom"/>
</dbReference>
<dbReference type="InterPro" id="IPR036097">
    <property type="entry name" value="HisK_dim/P_sf"/>
</dbReference>
<evidence type="ECO:0000259" key="8">
    <source>
        <dbReference type="PROSITE" id="PS50112"/>
    </source>
</evidence>
<dbReference type="InterPro" id="IPR035965">
    <property type="entry name" value="PAS-like_dom_sf"/>
</dbReference>
<dbReference type="PRINTS" id="PR00344">
    <property type="entry name" value="BCTRLSENSOR"/>
</dbReference>
<dbReference type="GO" id="GO:0004673">
    <property type="term" value="F:protein histidine kinase activity"/>
    <property type="evidence" value="ECO:0007669"/>
    <property type="project" value="UniProtKB-EC"/>
</dbReference>
<dbReference type="CDD" id="cd00156">
    <property type="entry name" value="REC"/>
    <property type="match status" value="1"/>
</dbReference>
<dbReference type="SUPFAM" id="SSF55785">
    <property type="entry name" value="PYP-like sensor domain (PAS domain)"/>
    <property type="match status" value="1"/>
</dbReference>
<dbReference type="InterPro" id="IPR000014">
    <property type="entry name" value="PAS"/>
</dbReference>
<dbReference type="InterPro" id="IPR001789">
    <property type="entry name" value="Sig_transdc_resp-reg_receiver"/>
</dbReference>